<organism evidence="1 2">
    <name type="scientific">Mythimna loreyi</name>
    <dbReference type="NCBI Taxonomy" id="667449"/>
    <lineage>
        <taxon>Eukaryota</taxon>
        <taxon>Metazoa</taxon>
        <taxon>Ecdysozoa</taxon>
        <taxon>Arthropoda</taxon>
        <taxon>Hexapoda</taxon>
        <taxon>Insecta</taxon>
        <taxon>Pterygota</taxon>
        <taxon>Neoptera</taxon>
        <taxon>Endopterygota</taxon>
        <taxon>Lepidoptera</taxon>
        <taxon>Glossata</taxon>
        <taxon>Ditrysia</taxon>
        <taxon>Noctuoidea</taxon>
        <taxon>Noctuidae</taxon>
        <taxon>Noctuinae</taxon>
        <taxon>Hadenini</taxon>
        <taxon>Mythimna</taxon>
    </lineage>
</organism>
<comment type="caution">
    <text evidence="1">The sequence shown here is derived from an EMBL/GenBank/DDBJ whole genome shotgun (WGS) entry which is preliminary data.</text>
</comment>
<evidence type="ECO:0000313" key="2">
    <source>
        <dbReference type="Proteomes" id="UP001231649"/>
    </source>
</evidence>
<name>A0ACC2QLK3_9NEOP</name>
<evidence type="ECO:0000313" key="1">
    <source>
        <dbReference type="EMBL" id="KAJ8719335.1"/>
    </source>
</evidence>
<proteinExistence type="predicted"/>
<protein>
    <submittedName>
        <fullName evidence="1">Uncharacterized protein</fullName>
    </submittedName>
</protein>
<gene>
    <name evidence="1" type="ORF">PYW08_011510</name>
</gene>
<accession>A0ACC2QLK3</accession>
<dbReference type="Proteomes" id="UP001231649">
    <property type="component" value="Chromosome 3"/>
</dbReference>
<sequence>MVKKQFVVNRVLKKKNVSAKSDLDNVEIEEALELTGHGRYDLLLLAACSIIHLGAIMDMLGISLVVPAASCDLQLSLEDSGLLNSVSFAGFMFALPWGYTADKYGRRRALLISSSVGFILSTLTSFSTSFYMMLVLKFLSASFSTASITLTITFLGECTSKGRRNRYVCTQNVFNLASDLVCFGLAYFILPLDFNISLPLLTSYRPWRLMGLCMSFPLGIGSFLMFFLQESPKFLSNMGETDKALDVLTAMYQANNGKASVYPVKSLMKIDKPDNAISFWDSVVKQTVPIFKPPLLWRFLQLFLLFAICCASNNVFFVWFPTMVNSFYTTVSEDTSFCEKIVANITPVQLNETCIETYPVNTIYAGLLFSLFFIFINVVVIPVSNWRRTLMIFFLILSGVCCILVDMVRQPVASMVIFIAIQLTGVVVGSVGSYYDDLFPTSYRSLATSLGMMFARFVCLGGVNIVGATIIDYCRITFYCWAVFVFSGIIAVLLLPSEAKPDKAENET</sequence>
<reference evidence="1" key="1">
    <citation type="submission" date="2023-03" db="EMBL/GenBank/DDBJ databases">
        <title>Chromosome-level genomes of two armyworms, Mythimna separata and Mythimna loreyi, provide insights into the biosynthesis and reception of sex pheromones.</title>
        <authorList>
            <person name="Zhao H."/>
        </authorList>
    </citation>
    <scope>NUCLEOTIDE SEQUENCE</scope>
    <source>
        <strain evidence="1">BeijingLab</strain>
    </source>
</reference>
<dbReference type="EMBL" id="CM056779">
    <property type="protein sequence ID" value="KAJ8719335.1"/>
    <property type="molecule type" value="Genomic_DNA"/>
</dbReference>
<keyword evidence="2" id="KW-1185">Reference proteome</keyword>